<feature type="domain" description="GH26" evidence="8">
    <location>
        <begin position="536"/>
        <end position="867"/>
    </location>
</feature>
<sequence length="883" mass="100400">MKKYIVLVTLLWLSVCAYSTSSLRSRILPGTLTSTEAIVFWEFPSDYQVIKQYNIRVNGEQVGNTTQNSFRITNLTPDTDYKVTVCAVSARNKERADEVILLRTTPSPQIFDVTKYGAKGDGKTINTKAIQQAIDECTPYGEVYIPAGEYMTGALFILKDNISLHIAEGATLKAIHNLAHFPLVKSRYEGNGVDAFASVLNLGKLNNKDKRYTNIRVYGGGTIDNQGSVLAKQQTENLSRMSRSRGLPIINCDNVSIDNITITNPCTWNVHPLLCNGVTTYECNILSSGFGLSNADGWDPDSSADCYLLNSVLDGQDDNIAVKSVHYIDEDGKEIKKTCENIYVSFCRFVRGGGICVGVELPAGVRNVWFTNCLIESSDRGFMICSRQNGQGIGAIENIHFRDMEVKQTGDWGININLWYWINSYKPNSFTSADIREIKDIYFENIHIAKALGNPIQILGLAEQPIKNVHFKNVTVDQAQYDVLLRHCDHITFEKVDVGDRYWLYDHAENVVCDKQTSRPLEFNYPYKLVDKDATFRVKALYENLHKVMDSGRFIFGAQDATASGYGWCDDSGKSDIERISGKKPQFYSWDFMNIATPHAKHHLQDTEKVRRLTCQAFYEGGVISYCWHAANPVTGGSFYETGDSIVKKILPGGAYHKNFTDMLDQVAEYNKTLIGKDGEQIPVIFRPWHEFDGDWFWWGKKYCSAEEFKQLYRFTVTYLRDKCHIRNFLYAFSPDINFTSEEKYLERYPGDEYVDIIAMDNYWNFRYEEKDLDAAHIRLKVLSDYAIKTGKIAALSETGQGGIDDPNWFTDRLLKSIYGYPGEPVKLAYVAVWRNSVQGFFTPYKGHPATDDFLKFINDPRVITSSPYDWLGMYYHFNSPIK</sequence>
<evidence type="ECO:0000256" key="2">
    <source>
        <dbReference type="ARBA" id="ARBA00008834"/>
    </source>
</evidence>
<protein>
    <recommendedName>
        <fullName evidence="11">GH26 domain-containing protein</fullName>
    </recommendedName>
</protein>
<evidence type="ECO:0008006" key="11">
    <source>
        <dbReference type="Google" id="ProtNLM"/>
    </source>
</evidence>
<dbReference type="EMBL" id="BHWB01000001">
    <property type="protein sequence ID" value="GCB33417.1"/>
    <property type="molecule type" value="Genomic_DNA"/>
</dbReference>
<dbReference type="InterPro" id="IPR000805">
    <property type="entry name" value="Glyco_hydro_26"/>
</dbReference>
<feature type="domain" description="Fibronectin type-III" evidence="7">
    <location>
        <begin position="19"/>
        <end position="108"/>
    </location>
</feature>
<dbReference type="SUPFAM" id="SSF51445">
    <property type="entry name" value="(Trans)glycosidases"/>
    <property type="match status" value="1"/>
</dbReference>
<dbReference type="PRINTS" id="PR00739">
    <property type="entry name" value="GLHYDRLASE26"/>
</dbReference>
<dbReference type="PROSITE" id="PS51764">
    <property type="entry name" value="GH26"/>
    <property type="match status" value="1"/>
</dbReference>
<name>A0A401LPQ3_9BACE</name>
<dbReference type="InterPro" id="IPR012334">
    <property type="entry name" value="Pectin_lyas_fold"/>
</dbReference>
<keyword evidence="4 5" id="KW-0326">Glycosidase</keyword>
<dbReference type="GO" id="GO:0004650">
    <property type="term" value="F:polygalacturonase activity"/>
    <property type="evidence" value="ECO:0007669"/>
    <property type="project" value="InterPro"/>
</dbReference>
<organism evidence="9 10">
    <name type="scientific">Bacteroides faecalis</name>
    <dbReference type="NCBI Taxonomy" id="2447885"/>
    <lineage>
        <taxon>Bacteria</taxon>
        <taxon>Pseudomonadati</taxon>
        <taxon>Bacteroidota</taxon>
        <taxon>Bacteroidia</taxon>
        <taxon>Bacteroidales</taxon>
        <taxon>Bacteroidaceae</taxon>
        <taxon>Bacteroides</taxon>
    </lineage>
</organism>
<dbReference type="InterPro" id="IPR000743">
    <property type="entry name" value="Glyco_hydro_28"/>
</dbReference>
<dbReference type="InterPro" id="IPR003961">
    <property type="entry name" value="FN3_dom"/>
</dbReference>
<evidence type="ECO:0000256" key="1">
    <source>
        <dbReference type="ARBA" id="ARBA00007754"/>
    </source>
</evidence>
<dbReference type="InterPro" id="IPR011050">
    <property type="entry name" value="Pectin_lyase_fold/virulence"/>
</dbReference>
<accession>A0A401LPQ3</accession>
<comment type="similarity">
    <text evidence="1 5">Belongs to the glycosyl hydrolase 26 family.</text>
</comment>
<dbReference type="GO" id="GO:0006080">
    <property type="term" value="P:substituted mannan metabolic process"/>
    <property type="evidence" value="ECO:0007669"/>
    <property type="project" value="InterPro"/>
</dbReference>
<dbReference type="InterPro" id="IPR017853">
    <property type="entry name" value="GH"/>
</dbReference>
<evidence type="ECO:0000313" key="10">
    <source>
        <dbReference type="Proteomes" id="UP000288079"/>
    </source>
</evidence>
<dbReference type="RefSeq" id="WP_125039769.1">
    <property type="nucleotide sequence ID" value="NZ_BHWB01000001.1"/>
</dbReference>
<dbReference type="PANTHER" id="PTHR31339:SF9">
    <property type="entry name" value="PLASMIN AND FIBRONECTIN-BINDING PROTEIN A"/>
    <property type="match status" value="1"/>
</dbReference>
<evidence type="ECO:0000259" key="7">
    <source>
        <dbReference type="PROSITE" id="PS50853"/>
    </source>
</evidence>
<reference evidence="9 10" key="1">
    <citation type="submission" date="2018-10" db="EMBL/GenBank/DDBJ databases">
        <title>Draft Genome Sequence of Bacteroides sp. KCTC 15687.</title>
        <authorList>
            <person name="Yu S.Y."/>
            <person name="Kim J.S."/>
            <person name="Oh B.S."/>
            <person name="Park S.H."/>
            <person name="Kang S.W."/>
            <person name="Park J.E."/>
            <person name="Choi S.H."/>
            <person name="Han K.I."/>
            <person name="Lee K.C."/>
            <person name="Eom M.K."/>
            <person name="Suh M.K."/>
            <person name="Lee D.H."/>
            <person name="Yoon H."/>
            <person name="Kim B."/>
            <person name="Yang S.J."/>
            <person name="Lee J.S."/>
            <person name="Lee J.H."/>
        </authorList>
    </citation>
    <scope>NUCLEOTIDE SEQUENCE [LARGE SCALE GENOMIC DNA]</scope>
    <source>
        <strain evidence="9 10">KCTC 15687</strain>
    </source>
</reference>
<dbReference type="Pfam" id="PF02156">
    <property type="entry name" value="Glyco_hydro_26"/>
    <property type="match status" value="1"/>
</dbReference>
<keyword evidence="10" id="KW-1185">Reference proteome</keyword>
<comment type="caution">
    <text evidence="9">The sequence shown here is derived from an EMBL/GenBank/DDBJ whole genome shotgun (WGS) entry which is preliminary data.</text>
</comment>
<dbReference type="Proteomes" id="UP000288079">
    <property type="component" value="Unassembled WGS sequence"/>
</dbReference>
<dbReference type="GO" id="GO:0016985">
    <property type="term" value="F:mannan endo-1,4-beta-mannosidase activity"/>
    <property type="evidence" value="ECO:0007669"/>
    <property type="project" value="InterPro"/>
</dbReference>
<dbReference type="SUPFAM" id="SSF49265">
    <property type="entry name" value="Fibronectin type III"/>
    <property type="match status" value="1"/>
</dbReference>
<keyword evidence="3 5" id="KW-0378">Hydrolase</keyword>
<comment type="similarity">
    <text evidence="2 6">Belongs to the glycosyl hydrolase 28 family.</text>
</comment>
<dbReference type="PROSITE" id="PS50853">
    <property type="entry name" value="FN3"/>
    <property type="match status" value="1"/>
</dbReference>
<dbReference type="SMART" id="SM00060">
    <property type="entry name" value="FN3"/>
    <property type="match status" value="1"/>
</dbReference>
<dbReference type="SUPFAM" id="SSF51126">
    <property type="entry name" value="Pectin lyase-like"/>
    <property type="match status" value="1"/>
</dbReference>
<dbReference type="InterPro" id="IPR013783">
    <property type="entry name" value="Ig-like_fold"/>
</dbReference>
<dbReference type="AlphaFoldDB" id="A0A401LPQ3"/>
<gene>
    <name evidence="9" type="ORF">KGMB02408_03620</name>
</gene>
<feature type="active site" description="Nucleophile" evidence="5">
    <location>
        <position position="798"/>
    </location>
</feature>
<evidence type="ECO:0000259" key="8">
    <source>
        <dbReference type="PROSITE" id="PS51764"/>
    </source>
</evidence>
<proteinExistence type="inferred from homology"/>
<evidence type="ECO:0000256" key="6">
    <source>
        <dbReference type="RuleBase" id="RU361169"/>
    </source>
</evidence>
<evidence type="ECO:0000256" key="3">
    <source>
        <dbReference type="ARBA" id="ARBA00022801"/>
    </source>
</evidence>
<dbReference type="SMART" id="SM00710">
    <property type="entry name" value="PbH1"/>
    <property type="match status" value="5"/>
</dbReference>
<dbReference type="OrthoDB" id="9816550at2"/>
<evidence type="ECO:0000256" key="5">
    <source>
        <dbReference type="PROSITE-ProRule" id="PRU01100"/>
    </source>
</evidence>
<dbReference type="InterPro" id="IPR051801">
    <property type="entry name" value="GH28_Enzymes"/>
</dbReference>
<dbReference type="PANTHER" id="PTHR31339">
    <property type="entry name" value="PECTIN LYASE-RELATED"/>
    <property type="match status" value="1"/>
</dbReference>
<dbReference type="Gene3D" id="2.160.20.10">
    <property type="entry name" value="Single-stranded right-handed beta-helix, Pectin lyase-like"/>
    <property type="match status" value="1"/>
</dbReference>
<dbReference type="Gene3D" id="2.60.40.10">
    <property type="entry name" value="Immunoglobulins"/>
    <property type="match status" value="1"/>
</dbReference>
<dbReference type="Gene3D" id="3.20.20.80">
    <property type="entry name" value="Glycosidases"/>
    <property type="match status" value="1"/>
</dbReference>
<dbReference type="Pfam" id="PF00295">
    <property type="entry name" value="Glyco_hydro_28"/>
    <property type="match status" value="1"/>
</dbReference>
<dbReference type="InterPro" id="IPR036116">
    <property type="entry name" value="FN3_sf"/>
</dbReference>
<evidence type="ECO:0000256" key="4">
    <source>
        <dbReference type="ARBA" id="ARBA00023295"/>
    </source>
</evidence>
<dbReference type="CDD" id="cd00063">
    <property type="entry name" value="FN3"/>
    <property type="match status" value="1"/>
</dbReference>
<dbReference type="InterPro" id="IPR022790">
    <property type="entry name" value="GH26_dom"/>
</dbReference>
<feature type="active site" description="Proton donor" evidence="5">
    <location>
        <position position="691"/>
    </location>
</feature>
<dbReference type="InterPro" id="IPR006626">
    <property type="entry name" value="PbH1"/>
</dbReference>
<evidence type="ECO:0000313" key="9">
    <source>
        <dbReference type="EMBL" id="GCB33417.1"/>
    </source>
</evidence>
<dbReference type="Pfam" id="PF00041">
    <property type="entry name" value="fn3"/>
    <property type="match status" value="1"/>
</dbReference>